<reference evidence="4 5" key="1">
    <citation type="journal article" date="2024" name="IMA Fungus">
        <title>Apiospora arundinis, a panoply of carbohydrate-active enzymes and secondary metabolites.</title>
        <authorList>
            <person name="Sorensen T."/>
            <person name="Petersen C."/>
            <person name="Muurmann A.T."/>
            <person name="Christiansen J.V."/>
            <person name="Brundto M.L."/>
            <person name="Overgaard C.K."/>
            <person name="Boysen A.T."/>
            <person name="Wollenberg R.D."/>
            <person name="Larsen T.O."/>
            <person name="Sorensen J.L."/>
            <person name="Nielsen K.L."/>
            <person name="Sondergaard T.E."/>
        </authorList>
    </citation>
    <scope>NUCLEOTIDE SEQUENCE [LARGE SCALE GENOMIC DNA]</scope>
    <source>
        <strain evidence="4 5">AAU 773</strain>
    </source>
</reference>
<dbReference type="InterPro" id="IPR002347">
    <property type="entry name" value="SDR_fam"/>
</dbReference>
<dbReference type="CDD" id="cd05233">
    <property type="entry name" value="SDR_c"/>
    <property type="match status" value="1"/>
</dbReference>
<evidence type="ECO:0000256" key="2">
    <source>
        <dbReference type="ARBA" id="ARBA00023002"/>
    </source>
</evidence>
<organism evidence="4 5">
    <name type="scientific">Apiospora arundinis</name>
    <dbReference type="NCBI Taxonomy" id="335852"/>
    <lineage>
        <taxon>Eukaryota</taxon>
        <taxon>Fungi</taxon>
        <taxon>Dikarya</taxon>
        <taxon>Ascomycota</taxon>
        <taxon>Pezizomycotina</taxon>
        <taxon>Sordariomycetes</taxon>
        <taxon>Xylariomycetidae</taxon>
        <taxon>Amphisphaeriales</taxon>
        <taxon>Apiosporaceae</taxon>
        <taxon>Apiospora</taxon>
    </lineage>
</organism>
<dbReference type="SMART" id="SM00822">
    <property type="entry name" value="PKS_KR"/>
    <property type="match status" value="1"/>
</dbReference>
<dbReference type="Proteomes" id="UP001390339">
    <property type="component" value="Unassembled WGS sequence"/>
</dbReference>
<comment type="caution">
    <text evidence="4">The sequence shown here is derived from an EMBL/GenBank/DDBJ whole genome shotgun (WGS) entry which is preliminary data.</text>
</comment>
<dbReference type="PANTHER" id="PTHR42901">
    <property type="entry name" value="ALCOHOL DEHYDROGENASE"/>
    <property type="match status" value="1"/>
</dbReference>
<proteinExistence type="inferred from homology"/>
<keyword evidence="5" id="KW-1185">Reference proteome</keyword>
<sequence>MAEHRFPVPTKIYHDTGYPTISATRPENSAKGKTVVVTGGGSGIGAETARFFAAAGASRILLMGRRPGPLDETKASIESQYPGTAVTATPTDVTDKAQVEAAFSNFVSAGSHHGKIDVLISNAAVAGPMEGIADVDPTAFLAGVQSNVAGALLVAQAFLRHAAEDAVVVNVSSSAAHLNFADILGSYSVAKLATYRVWDIVGYAHPRLRVYHLQPGVVDTDMNRAAGGVKAMGFEDHVSLPAGFMLWLASPEAAFLKGKFLWSNWDVDELKTRAKEIEGSQEFNVQVVGWPFGKEWSSGAAGRAFVQLRDEGVSGAN</sequence>
<dbReference type="PANTHER" id="PTHR42901:SF1">
    <property type="entry name" value="ALCOHOL DEHYDROGENASE"/>
    <property type="match status" value="1"/>
</dbReference>
<dbReference type="EMBL" id="JAPCWZ010000005">
    <property type="protein sequence ID" value="KAK8862802.1"/>
    <property type="molecule type" value="Genomic_DNA"/>
</dbReference>
<evidence type="ECO:0000313" key="4">
    <source>
        <dbReference type="EMBL" id="KAK8862802.1"/>
    </source>
</evidence>
<evidence type="ECO:0000259" key="3">
    <source>
        <dbReference type="SMART" id="SM00822"/>
    </source>
</evidence>
<dbReference type="Pfam" id="PF00106">
    <property type="entry name" value="adh_short"/>
    <property type="match status" value="1"/>
</dbReference>
<dbReference type="InterPro" id="IPR036291">
    <property type="entry name" value="NAD(P)-bd_dom_sf"/>
</dbReference>
<name>A0ABR2IGV1_9PEZI</name>
<feature type="domain" description="Ketoreductase" evidence="3">
    <location>
        <begin position="33"/>
        <end position="206"/>
    </location>
</feature>
<gene>
    <name evidence="4" type="ORF">PGQ11_009037</name>
</gene>
<evidence type="ECO:0000256" key="1">
    <source>
        <dbReference type="ARBA" id="ARBA00006484"/>
    </source>
</evidence>
<dbReference type="SUPFAM" id="SSF51735">
    <property type="entry name" value="NAD(P)-binding Rossmann-fold domains"/>
    <property type="match status" value="1"/>
</dbReference>
<dbReference type="PRINTS" id="PR00081">
    <property type="entry name" value="GDHRDH"/>
</dbReference>
<accession>A0ABR2IGV1</accession>
<comment type="similarity">
    <text evidence="1">Belongs to the short-chain dehydrogenases/reductases (SDR) family.</text>
</comment>
<dbReference type="InterPro" id="IPR057326">
    <property type="entry name" value="KR_dom"/>
</dbReference>
<protein>
    <submittedName>
        <fullName evidence="4">Oxidoreductase</fullName>
    </submittedName>
</protein>
<keyword evidence="2" id="KW-0560">Oxidoreductase</keyword>
<evidence type="ECO:0000313" key="5">
    <source>
        <dbReference type="Proteomes" id="UP001390339"/>
    </source>
</evidence>
<dbReference type="Gene3D" id="3.40.50.720">
    <property type="entry name" value="NAD(P)-binding Rossmann-like Domain"/>
    <property type="match status" value="1"/>
</dbReference>